<dbReference type="EMBL" id="JAHRIN010020790">
    <property type="protein sequence ID" value="MEQ2198816.1"/>
    <property type="molecule type" value="Genomic_DNA"/>
</dbReference>
<feature type="non-terminal residue" evidence="2">
    <location>
        <position position="272"/>
    </location>
</feature>
<evidence type="ECO:0000313" key="2">
    <source>
        <dbReference type="EMBL" id="MEQ2198816.1"/>
    </source>
</evidence>
<feature type="compositionally biased region" description="Pro residues" evidence="1">
    <location>
        <begin position="204"/>
        <end position="215"/>
    </location>
</feature>
<feature type="non-terminal residue" evidence="2">
    <location>
        <position position="1"/>
    </location>
</feature>
<evidence type="ECO:0000256" key="1">
    <source>
        <dbReference type="SAM" id="MobiDB-lite"/>
    </source>
</evidence>
<feature type="compositionally biased region" description="Low complexity" evidence="1">
    <location>
        <begin position="137"/>
        <end position="152"/>
    </location>
</feature>
<sequence length="272" mass="29566">YLWATPEVHWCHHCLSIAVNYATVTTVTSVYCIEGPGDLPYISITMSQNLQAQYKVTWTSAFGAAAHTFKIKTQQGGMYLPIISYIWEDPKDGFWLPTLHLLDGRVVAIGAHGSPDLPPQGTEVKECQVSNTTAEGSTQTSVTTKTVTCQTSAGDDEEQHQPVSLEELVSQTSPTGDSMREETGPPQLSDGLLAEVMSAIPRHPFSPPLPLPPILSPLQSPVDTISHERQSGSAADGSPSRPVLQREPVSSPLLMHPDFINEFEILNVWSPP</sequence>
<feature type="region of interest" description="Disordered" evidence="1">
    <location>
        <begin position="204"/>
        <end position="245"/>
    </location>
</feature>
<dbReference type="Proteomes" id="UP001434883">
    <property type="component" value="Unassembled WGS sequence"/>
</dbReference>
<accession>A0ABV0QTR2</accession>
<organism evidence="2 3">
    <name type="scientific">Xenoophorus captivus</name>
    <dbReference type="NCBI Taxonomy" id="1517983"/>
    <lineage>
        <taxon>Eukaryota</taxon>
        <taxon>Metazoa</taxon>
        <taxon>Chordata</taxon>
        <taxon>Craniata</taxon>
        <taxon>Vertebrata</taxon>
        <taxon>Euteleostomi</taxon>
        <taxon>Actinopterygii</taxon>
        <taxon>Neopterygii</taxon>
        <taxon>Teleostei</taxon>
        <taxon>Neoteleostei</taxon>
        <taxon>Acanthomorphata</taxon>
        <taxon>Ovalentaria</taxon>
        <taxon>Atherinomorphae</taxon>
        <taxon>Cyprinodontiformes</taxon>
        <taxon>Goodeidae</taxon>
        <taxon>Xenoophorus</taxon>
    </lineage>
</organism>
<evidence type="ECO:0000313" key="3">
    <source>
        <dbReference type="Proteomes" id="UP001434883"/>
    </source>
</evidence>
<feature type="region of interest" description="Disordered" evidence="1">
    <location>
        <begin position="113"/>
        <end position="189"/>
    </location>
</feature>
<reference evidence="2 3" key="1">
    <citation type="submission" date="2021-06" db="EMBL/GenBank/DDBJ databases">
        <authorList>
            <person name="Palmer J.M."/>
        </authorList>
    </citation>
    <scope>NUCLEOTIDE SEQUENCE [LARGE SCALE GENOMIC DNA]</scope>
    <source>
        <strain evidence="2 3">XC_2019</strain>
        <tissue evidence="2">Muscle</tissue>
    </source>
</reference>
<keyword evidence="3" id="KW-1185">Reference proteome</keyword>
<protein>
    <submittedName>
        <fullName evidence="2">Uncharacterized protein</fullName>
    </submittedName>
</protein>
<comment type="caution">
    <text evidence="2">The sequence shown here is derived from an EMBL/GenBank/DDBJ whole genome shotgun (WGS) entry which is preliminary data.</text>
</comment>
<name>A0ABV0QTR2_9TELE</name>
<proteinExistence type="predicted"/>
<gene>
    <name evidence="2" type="ORF">XENOCAPTIV_018909</name>
</gene>